<feature type="chain" id="PRO_5018242643" evidence="2">
    <location>
        <begin position="19"/>
        <end position="351"/>
    </location>
</feature>
<dbReference type="InterPro" id="IPR050298">
    <property type="entry name" value="Gram-neg_bact_OMP"/>
</dbReference>
<accession>A0A3G4V953</accession>
<reference evidence="3 4" key="1">
    <citation type="submission" date="2018-11" db="EMBL/GenBank/DDBJ databases">
        <title>Complete Genome Sequence of Vbrio mediterranei 117-T6: a Potential Pathogen Bacteria Isolated from the Conchocelis of Pyropia.</title>
        <authorList>
            <person name="Liu Q."/>
        </authorList>
    </citation>
    <scope>NUCLEOTIDE SEQUENCE [LARGE SCALE GENOMIC DNA]</scope>
    <source>
        <strain evidence="3 4">117-T6</strain>
    </source>
</reference>
<dbReference type="AlphaFoldDB" id="A0A3G4V953"/>
<dbReference type="EMBL" id="CP033577">
    <property type="protein sequence ID" value="AYV20358.1"/>
    <property type="molecule type" value="Genomic_DNA"/>
</dbReference>
<dbReference type="Gene3D" id="2.40.160.10">
    <property type="entry name" value="Porin"/>
    <property type="match status" value="1"/>
</dbReference>
<evidence type="ECO:0000313" key="4">
    <source>
        <dbReference type="Proteomes" id="UP000279760"/>
    </source>
</evidence>
<dbReference type="Proteomes" id="UP000279760">
    <property type="component" value="Chromosome 1"/>
</dbReference>
<evidence type="ECO:0000313" key="3">
    <source>
        <dbReference type="EMBL" id="AYV20358.1"/>
    </source>
</evidence>
<feature type="signal peptide" evidence="2">
    <location>
        <begin position="1"/>
        <end position="18"/>
    </location>
</feature>
<organism evidence="3 4">
    <name type="scientific">Vibrio mediterranei</name>
    <dbReference type="NCBI Taxonomy" id="689"/>
    <lineage>
        <taxon>Bacteria</taxon>
        <taxon>Pseudomonadati</taxon>
        <taxon>Pseudomonadota</taxon>
        <taxon>Gammaproteobacteria</taxon>
        <taxon>Vibrionales</taxon>
        <taxon>Vibrionaceae</taxon>
        <taxon>Vibrio</taxon>
    </lineage>
</organism>
<protein>
    <submittedName>
        <fullName evidence="3">Porin</fullName>
    </submittedName>
</protein>
<dbReference type="PANTHER" id="PTHR34501:SF2">
    <property type="entry name" value="OUTER MEMBRANE PORIN F-RELATED"/>
    <property type="match status" value="1"/>
</dbReference>
<dbReference type="SUPFAM" id="SSF56935">
    <property type="entry name" value="Porins"/>
    <property type="match status" value="1"/>
</dbReference>
<evidence type="ECO:0000256" key="1">
    <source>
        <dbReference type="ARBA" id="ARBA00022729"/>
    </source>
</evidence>
<dbReference type="PANTHER" id="PTHR34501">
    <property type="entry name" value="PROTEIN YDDL-RELATED"/>
    <property type="match status" value="1"/>
</dbReference>
<name>A0A3G4V953_9VIBR</name>
<sequence length="351" mass="37567">MKKTLVALAVLAAGSAQAGIEIYNENKVTVNLKGDIEVVYLKDVTDGAEFQQQIQDADFGFDTRYAINDDLQFGAYWEFDGANDSVTKGTSKTVEAGNTYVGVYSQAAGSLIVGRLDSVLDDAGIGSDYQFGVNSFFSKGSPFGADESVRYDLDKGMFYGALAYKQDKNGNASLGKDGYMFDGKVGVRVADFDFTGFYGNADFSGDDARLGGSENKLEGKETLYAVEGRWAGVENLNLELGYYNMKLDPTGDESLTRQTYAFAADYTINQIIIAAGVSQSKYDEDLSDGTANGTWDTQTNWFVNAGYLVAPGATVYAEVGGNDGYSNLGTTAAPDIKQNGTGFAVGVKAEF</sequence>
<keyword evidence="1 2" id="KW-0732">Signal</keyword>
<dbReference type="RefSeq" id="WP_124939972.1">
    <property type="nucleotide sequence ID" value="NZ_CP033577.1"/>
</dbReference>
<dbReference type="InterPro" id="IPR023614">
    <property type="entry name" value="Porin_dom_sf"/>
</dbReference>
<gene>
    <name evidence="3" type="ORF">ECB94_03160</name>
</gene>
<proteinExistence type="predicted"/>
<evidence type="ECO:0000256" key="2">
    <source>
        <dbReference type="SAM" id="SignalP"/>
    </source>
</evidence>